<sequence length="78" mass="8714">MAATKDSKKLLIRCLTQEIPVFVLTGSDKCAMAALNAYLAEAKRLGCVPEFIKDLETNVLPDFNDFQEQEPEKVKLPD</sequence>
<dbReference type="Proteomes" id="UP001055114">
    <property type="component" value="Unassembled WGS sequence"/>
</dbReference>
<gene>
    <name evidence="1" type="ORF">CE91St3_33610</name>
</gene>
<accession>A0AA37K8Y7</accession>
<evidence type="ECO:0000313" key="1">
    <source>
        <dbReference type="EMBL" id="GKH73498.1"/>
    </source>
</evidence>
<name>A0AA37K8Y7_9BACT</name>
<proteinExistence type="predicted"/>
<protein>
    <submittedName>
        <fullName evidence="1">Uncharacterized protein</fullName>
    </submittedName>
</protein>
<organism evidence="1 2">
    <name type="scientific">Parabacteroides merdae</name>
    <dbReference type="NCBI Taxonomy" id="46503"/>
    <lineage>
        <taxon>Bacteria</taxon>
        <taxon>Pseudomonadati</taxon>
        <taxon>Bacteroidota</taxon>
        <taxon>Bacteroidia</taxon>
        <taxon>Bacteroidales</taxon>
        <taxon>Tannerellaceae</taxon>
        <taxon>Parabacteroides</taxon>
    </lineage>
</organism>
<dbReference type="AlphaFoldDB" id="A0AA37K8Y7"/>
<comment type="caution">
    <text evidence="1">The sequence shown here is derived from an EMBL/GenBank/DDBJ whole genome shotgun (WGS) entry which is preliminary data.</text>
</comment>
<dbReference type="EMBL" id="BQNZ01000003">
    <property type="protein sequence ID" value="GKH73498.1"/>
    <property type="molecule type" value="Genomic_DNA"/>
</dbReference>
<dbReference type="RefSeq" id="WP_075965736.1">
    <property type="nucleotide sequence ID" value="NZ_BQNZ01000003.1"/>
</dbReference>
<evidence type="ECO:0000313" key="2">
    <source>
        <dbReference type="Proteomes" id="UP001055114"/>
    </source>
</evidence>
<reference evidence="1" key="1">
    <citation type="submission" date="2022-01" db="EMBL/GenBank/DDBJ databases">
        <title>Novel bile acid biosynthetic pathways are enriched in the microbiome of centenarians.</title>
        <authorList>
            <person name="Sato Y."/>
            <person name="Atarashi K."/>
            <person name="Plichta R.D."/>
            <person name="Arai Y."/>
            <person name="Sasajima S."/>
            <person name="Kearney M.S."/>
            <person name="Suda W."/>
            <person name="Takeshita K."/>
            <person name="Sasaki T."/>
            <person name="Okamoto S."/>
            <person name="Skelly N.A."/>
            <person name="Okamura Y."/>
            <person name="Vlamakis H."/>
            <person name="Li Y."/>
            <person name="Tanoue T."/>
            <person name="Takei H."/>
            <person name="Nittono H."/>
            <person name="Narushima S."/>
            <person name="Irie J."/>
            <person name="Itoh H."/>
            <person name="Moriya K."/>
            <person name="Sugiura Y."/>
            <person name="Suematsu M."/>
            <person name="Moritoki N."/>
            <person name="Shibata S."/>
            <person name="Littman R.D."/>
            <person name="Fischbach A.M."/>
            <person name="Uwamino Y."/>
            <person name="Inoue T."/>
            <person name="Honda A."/>
            <person name="Hattori M."/>
            <person name="Murai T."/>
            <person name="Xavier J.R."/>
            <person name="Hirose N."/>
            <person name="Honda K."/>
        </authorList>
    </citation>
    <scope>NUCLEOTIDE SEQUENCE</scope>
    <source>
        <strain evidence="1">CE91-St3</strain>
    </source>
</reference>